<dbReference type="GO" id="GO:0005886">
    <property type="term" value="C:plasma membrane"/>
    <property type="evidence" value="ECO:0007669"/>
    <property type="project" value="TreeGrafter"/>
</dbReference>
<feature type="transmembrane region" description="Helical" evidence="5">
    <location>
        <begin position="97"/>
        <end position="122"/>
    </location>
</feature>
<dbReference type="InterPro" id="IPR006685">
    <property type="entry name" value="MscS_channel_2nd"/>
</dbReference>
<proteinExistence type="predicted"/>
<keyword evidence="4 5" id="KW-0472">Membrane</keyword>
<dbReference type="AlphaFoldDB" id="A0AAT9G760"/>
<evidence type="ECO:0000256" key="3">
    <source>
        <dbReference type="ARBA" id="ARBA00022989"/>
    </source>
</evidence>
<evidence type="ECO:0000256" key="2">
    <source>
        <dbReference type="ARBA" id="ARBA00022692"/>
    </source>
</evidence>
<reference evidence="7" key="1">
    <citation type="submission" date="2024-01" db="EMBL/GenBank/DDBJ databases">
        <title>Sequencing the genomes of a sandfly, Sergentomyia squamirostris, and its two endosymbionts.</title>
        <authorList>
            <person name="Itokawa K."/>
            <person name="Sanjoba C."/>
        </authorList>
    </citation>
    <scope>NUCLEOTIDE SEQUENCE</scope>
    <source>
        <strain evidence="7">RiSSQ</strain>
    </source>
</reference>
<evidence type="ECO:0000256" key="4">
    <source>
        <dbReference type="ARBA" id="ARBA00023136"/>
    </source>
</evidence>
<dbReference type="EMBL" id="AP029170">
    <property type="protein sequence ID" value="BFD45652.1"/>
    <property type="molecule type" value="Genomic_DNA"/>
</dbReference>
<dbReference type="Pfam" id="PF00924">
    <property type="entry name" value="MS_channel_2nd"/>
    <property type="match status" value="1"/>
</dbReference>
<feature type="transmembrane region" description="Helical" evidence="5">
    <location>
        <begin position="62"/>
        <end position="85"/>
    </location>
</feature>
<dbReference type="InterPro" id="IPR030192">
    <property type="entry name" value="YbdG"/>
</dbReference>
<dbReference type="Gene3D" id="2.30.30.60">
    <property type="match status" value="1"/>
</dbReference>
<accession>A0AAT9G760</accession>
<dbReference type="InterPro" id="IPR010920">
    <property type="entry name" value="LSM_dom_sf"/>
</dbReference>
<feature type="transmembrane region" description="Helical" evidence="5">
    <location>
        <begin position="17"/>
        <end position="42"/>
    </location>
</feature>
<feature type="transmembrane region" description="Helical" evidence="5">
    <location>
        <begin position="160"/>
        <end position="180"/>
    </location>
</feature>
<organism evidence="7">
    <name type="scientific">Candidatus Tisiphia endosymbiont of Sergentomyia squamirostris</name>
    <dbReference type="NCBI Taxonomy" id="3113639"/>
    <lineage>
        <taxon>Bacteria</taxon>
        <taxon>Pseudomonadati</taxon>
        <taxon>Pseudomonadota</taxon>
        <taxon>Alphaproteobacteria</taxon>
        <taxon>Rickettsiales</taxon>
        <taxon>Rickettsiaceae</taxon>
        <taxon>Rickettsieae</taxon>
        <taxon>Candidatus Tisiphia</taxon>
    </lineage>
</organism>
<evidence type="ECO:0000259" key="6">
    <source>
        <dbReference type="Pfam" id="PF00924"/>
    </source>
</evidence>
<sequence length="388" mass="44350">MTVQYLLDLYRKYDKEILMLITMIASIIPLIIFIKTIIFSMIKKYIDQWHHDYEKTFKKYSIYTYLLHTLLSLYFIFWGNILQAFPTPHWIISIKNIVITLYTGSFVTLLILSLIEAFADIYRNKMATSVQAYLSLYTQISKILIVSVVTIIIISSILNISLGAFFTSLGAAAALLTFLFKDTVTGLLASLQLISQDIIRIGDFVSISQYNVEGTVEKITITSVKIKNSDQTISTIPTSSLLTTNVVNSRGIADSMAKKIQGPICIDINTIALVSTVSFIQELKKSPYLTKEAMDKVSLEQLGDYVTNIKIFRLYVKEYLRNHPMIYQQDFTFLVRQLPATPNGLPIELYVFTHEIRKGIYEDIQSDIFDHLFAVLPEFKLKIFQNSN</sequence>
<evidence type="ECO:0000256" key="5">
    <source>
        <dbReference type="SAM" id="Phobius"/>
    </source>
</evidence>
<name>A0AAT9G760_9RICK</name>
<evidence type="ECO:0000256" key="1">
    <source>
        <dbReference type="ARBA" id="ARBA00004370"/>
    </source>
</evidence>
<keyword evidence="2 5" id="KW-0812">Transmembrane</keyword>
<feature type="domain" description="Mechanosensitive ion channel MscS" evidence="6">
    <location>
        <begin position="182"/>
        <end position="250"/>
    </location>
</feature>
<dbReference type="GO" id="GO:0008381">
    <property type="term" value="F:mechanosensitive monoatomic ion channel activity"/>
    <property type="evidence" value="ECO:0007669"/>
    <property type="project" value="InterPro"/>
</dbReference>
<protein>
    <submittedName>
        <fullName evidence="7">Mechanosensitive ion channel family protein</fullName>
    </submittedName>
</protein>
<keyword evidence="3 5" id="KW-1133">Transmembrane helix</keyword>
<dbReference type="GO" id="GO:0071470">
    <property type="term" value="P:cellular response to osmotic stress"/>
    <property type="evidence" value="ECO:0007669"/>
    <property type="project" value="InterPro"/>
</dbReference>
<evidence type="ECO:0000313" key="7">
    <source>
        <dbReference type="EMBL" id="BFD45652.1"/>
    </source>
</evidence>
<dbReference type="SUPFAM" id="SSF50182">
    <property type="entry name" value="Sm-like ribonucleoproteins"/>
    <property type="match status" value="1"/>
</dbReference>
<dbReference type="InterPro" id="IPR023408">
    <property type="entry name" value="MscS_beta-dom_sf"/>
</dbReference>
<feature type="transmembrane region" description="Helical" evidence="5">
    <location>
        <begin position="134"/>
        <end position="154"/>
    </location>
</feature>
<dbReference type="PANTHER" id="PTHR30414:SF0">
    <property type="entry name" value="MINICONDUCTANCE MECHANOSENSITIVE CHANNEL YBDG"/>
    <property type="match status" value="1"/>
</dbReference>
<comment type="subcellular location">
    <subcellularLocation>
        <location evidence="1">Membrane</location>
    </subcellularLocation>
</comment>
<gene>
    <name evidence="7" type="ORF">DMENIID0002_02980</name>
</gene>
<dbReference type="PANTHER" id="PTHR30414">
    <property type="entry name" value="MINICONDUCTANCE MECHANOSENSITIVE CHANNEL YBDG"/>
    <property type="match status" value="1"/>
</dbReference>